<evidence type="ECO:0000313" key="1">
    <source>
        <dbReference type="EMBL" id="KAB8197397.1"/>
    </source>
</evidence>
<dbReference type="Proteomes" id="UP000312512">
    <property type="component" value="Unassembled WGS sequence"/>
</dbReference>
<dbReference type="EMBL" id="VDLX02000001">
    <property type="protein sequence ID" value="KAB8197397.1"/>
    <property type="molecule type" value="Genomic_DNA"/>
</dbReference>
<proteinExistence type="predicted"/>
<dbReference type="InterPro" id="IPR006311">
    <property type="entry name" value="TAT_signal"/>
</dbReference>
<evidence type="ECO:0000313" key="2">
    <source>
        <dbReference type="Proteomes" id="UP000312512"/>
    </source>
</evidence>
<sequence>MTTHTMTRAALAATLAGGLALAGFAPAAHAAQTRDAAAAQAAPARHGSTAARAAFGPYGYGGVKLGMSAKTAKATGKVVHKRGLDSVTCSGWDLKAHRNDRNSVGLYISKKRGVAVMFAPKHVRTPQGIGLGSTHKQIKKAYPKVKTAASGFPYVKAPGNPKAYYSFLLDDKGRVYEMALGLLSQDCVN</sequence>
<dbReference type="OrthoDB" id="3695075at2"/>
<protein>
    <submittedName>
        <fullName evidence="1">Uncharacterized protein</fullName>
    </submittedName>
</protein>
<dbReference type="AlphaFoldDB" id="A0A5C4WVA9"/>
<accession>A0A5C4WVA9</accession>
<keyword evidence="2" id="KW-1185">Reference proteome</keyword>
<gene>
    <name evidence="1" type="ORF">FH608_002220</name>
</gene>
<reference evidence="1 2" key="1">
    <citation type="submission" date="2019-10" db="EMBL/GenBank/DDBJ databases">
        <title>Nonomuraea sp. nov., isolated from Phyllanthus amarus.</title>
        <authorList>
            <person name="Klykleung N."/>
            <person name="Tanasupawat S."/>
        </authorList>
    </citation>
    <scope>NUCLEOTIDE SEQUENCE [LARGE SCALE GENOMIC DNA]</scope>
    <source>
        <strain evidence="1 2">PA1-10</strain>
    </source>
</reference>
<organism evidence="1 2">
    <name type="scientific">Nonomuraea phyllanthi</name>
    <dbReference type="NCBI Taxonomy" id="2219224"/>
    <lineage>
        <taxon>Bacteria</taxon>
        <taxon>Bacillati</taxon>
        <taxon>Actinomycetota</taxon>
        <taxon>Actinomycetes</taxon>
        <taxon>Streptosporangiales</taxon>
        <taxon>Streptosporangiaceae</taxon>
        <taxon>Nonomuraea</taxon>
    </lineage>
</organism>
<dbReference type="RefSeq" id="WP_139628081.1">
    <property type="nucleotide sequence ID" value="NZ_VDLX02000001.1"/>
</dbReference>
<dbReference type="PROSITE" id="PS51318">
    <property type="entry name" value="TAT"/>
    <property type="match status" value="1"/>
</dbReference>
<comment type="caution">
    <text evidence="1">The sequence shown here is derived from an EMBL/GenBank/DDBJ whole genome shotgun (WGS) entry which is preliminary data.</text>
</comment>
<name>A0A5C4WVA9_9ACTN</name>